<gene>
    <name evidence="7" type="ORF">BN9_077580</name>
</gene>
<organism evidence="7 8">
    <name type="scientific">Albugo candida</name>
    <dbReference type="NCBI Taxonomy" id="65357"/>
    <lineage>
        <taxon>Eukaryota</taxon>
        <taxon>Sar</taxon>
        <taxon>Stramenopiles</taxon>
        <taxon>Oomycota</taxon>
        <taxon>Peronosporomycetes</taxon>
        <taxon>Albuginales</taxon>
        <taxon>Albuginaceae</taxon>
        <taxon>Albugo</taxon>
    </lineage>
</organism>
<proteinExistence type="inferred from homology"/>
<evidence type="ECO:0000256" key="5">
    <source>
        <dbReference type="ARBA" id="ARBA00023136"/>
    </source>
</evidence>
<dbReference type="GO" id="GO:0012505">
    <property type="term" value="C:endomembrane system"/>
    <property type="evidence" value="ECO:0007669"/>
    <property type="project" value="TreeGrafter"/>
</dbReference>
<comment type="subcellular location">
    <subcellularLocation>
        <location evidence="1">Membrane</location>
        <topology evidence="1">Multi-pass membrane protein</topology>
    </subcellularLocation>
</comment>
<dbReference type="EMBL" id="CAIX01000141">
    <property type="protein sequence ID" value="CCI46803.1"/>
    <property type="molecule type" value="Genomic_DNA"/>
</dbReference>
<dbReference type="AlphaFoldDB" id="A0A024GIT4"/>
<evidence type="ECO:0000256" key="1">
    <source>
        <dbReference type="ARBA" id="ARBA00004141"/>
    </source>
</evidence>
<keyword evidence="3 6" id="KW-0812">Transmembrane</keyword>
<keyword evidence="8" id="KW-1185">Reference proteome</keyword>
<dbReference type="Proteomes" id="UP000053237">
    <property type="component" value="Unassembled WGS sequence"/>
</dbReference>
<dbReference type="STRING" id="65357.A0A024GIT4"/>
<feature type="transmembrane region" description="Helical" evidence="6">
    <location>
        <begin position="341"/>
        <end position="362"/>
    </location>
</feature>
<comment type="similarity">
    <text evidence="2">Belongs to the CLPTM1 family.</text>
</comment>
<name>A0A024GIT4_9STRA</name>
<dbReference type="Pfam" id="PF05602">
    <property type="entry name" value="CLPTM1"/>
    <property type="match status" value="1"/>
</dbReference>
<dbReference type="InParanoid" id="A0A024GIT4"/>
<evidence type="ECO:0000256" key="6">
    <source>
        <dbReference type="SAM" id="Phobius"/>
    </source>
</evidence>
<evidence type="ECO:0000313" key="8">
    <source>
        <dbReference type="Proteomes" id="UP000053237"/>
    </source>
</evidence>
<dbReference type="OrthoDB" id="378564at2759"/>
<comment type="caution">
    <text evidence="7">The sequence shown here is derived from an EMBL/GenBank/DDBJ whole genome shotgun (WGS) entry which is preliminary data.</text>
</comment>
<feature type="transmembrane region" description="Helical" evidence="6">
    <location>
        <begin position="241"/>
        <end position="261"/>
    </location>
</feature>
<sequence length="475" mass="55493">MFLRKQMEKMHSQSHDYDEIWYKLRHNGTIYLHVHVTQEGFSSNPQDMSYDPLKSIHQSNPMIRYAPHELAKNESYLMDPHFKKWGFSSESEIHSNDAEDHEEELLEGEDPALNADVISYWKPHMAIRLVIDHKKYPYREIPATVYKHLHIVNVKPGFSYKPAMYVDESTVKSDNLIPLNRSIRSLPLKISLEPMSFARWHILLTLENGIQSQQKLLGDESHGTSKDAEMLRSMVADTNPYLLAITMTVSLFHILFDWLAFKNDINFWRQKRDLVGVSLRSLLISLISQIIRSTILVLAPSAITVCIDLWKVIKVSTSSTFTQKKSRDDELLKTSQADAMATSHMMFALIPLIVGYAMYSLLYKRHRNWYSWSIGSLTGAVYAFGFIMMTPQLVINYKLKSVAHLSWRYLMYRALNTFIDDLFAFIIEMPTMHRLSCFRDDLVFFVYVYQRYIYPVDQNRHFDEDEGTIEEKKSN</sequence>
<evidence type="ECO:0000313" key="7">
    <source>
        <dbReference type="EMBL" id="CCI46803.1"/>
    </source>
</evidence>
<accession>A0A024GIT4</accession>
<dbReference type="InterPro" id="IPR008429">
    <property type="entry name" value="CLPTM1"/>
</dbReference>
<protein>
    <submittedName>
        <fullName evidence="7">Uncharacterized protein</fullName>
    </submittedName>
</protein>
<dbReference type="GO" id="GO:0016020">
    <property type="term" value="C:membrane"/>
    <property type="evidence" value="ECO:0007669"/>
    <property type="project" value="UniProtKB-SubCell"/>
</dbReference>
<keyword evidence="4 6" id="KW-1133">Transmembrane helix</keyword>
<dbReference type="PANTHER" id="PTHR21347:SF0">
    <property type="entry name" value="LIPID SCRAMBLASE CLPTM1L"/>
    <property type="match status" value="1"/>
</dbReference>
<evidence type="ECO:0000256" key="3">
    <source>
        <dbReference type="ARBA" id="ARBA00022692"/>
    </source>
</evidence>
<dbReference type="PANTHER" id="PTHR21347">
    <property type="entry name" value="CLEFT LIP AND PALATE ASSOCIATED TRANSMEMBRANE PROTEIN-RELATED"/>
    <property type="match status" value="1"/>
</dbReference>
<keyword evidence="5 6" id="KW-0472">Membrane</keyword>
<reference evidence="7 8" key="1">
    <citation type="submission" date="2012-05" db="EMBL/GenBank/DDBJ databases">
        <title>Recombination and specialization in a pathogen metapopulation.</title>
        <authorList>
            <person name="Gardiner A."/>
            <person name="Kemen E."/>
            <person name="Schultz-Larsen T."/>
            <person name="MacLean D."/>
            <person name="Van Oosterhout C."/>
            <person name="Jones J.D.G."/>
        </authorList>
    </citation>
    <scope>NUCLEOTIDE SEQUENCE [LARGE SCALE GENOMIC DNA]</scope>
    <source>
        <strain evidence="7 8">Ac Nc2</strain>
    </source>
</reference>
<feature type="transmembrane region" description="Helical" evidence="6">
    <location>
        <begin position="282"/>
        <end position="310"/>
    </location>
</feature>
<evidence type="ECO:0000256" key="4">
    <source>
        <dbReference type="ARBA" id="ARBA00022989"/>
    </source>
</evidence>
<evidence type="ECO:0000256" key="2">
    <source>
        <dbReference type="ARBA" id="ARBA00009310"/>
    </source>
</evidence>
<feature type="transmembrane region" description="Helical" evidence="6">
    <location>
        <begin position="369"/>
        <end position="389"/>
    </location>
</feature>